<dbReference type="PROSITE" id="PS51459">
    <property type="entry name" value="FIDO"/>
    <property type="match status" value="1"/>
</dbReference>
<comment type="caution">
    <text evidence="2">The sequence shown here is derived from an EMBL/GenBank/DDBJ whole genome shotgun (WGS) entry which is preliminary data.</text>
</comment>
<accession>A0A1V3NSQ2</accession>
<dbReference type="InterPro" id="IPR036597">
    <property type="entry name" value="Fido-like_dom_sf"/>
</dbReference>
<dbReference type="Gene3D" id="1.20.120.1870">
    <property type="entry name" value="Fic/DOC protein, Fido domain"/>
    <property type="match status" value="1"/>
</dbReference>
<dbReference type="Proteomes" id="UP000189462">
    <property type="component" value="Unassembled WGS sequence"/>
</dbReference>
<dbReference type="InterPro" id="IPR053737">
    <property type="entry name" value="Type_II_TA_Toxin"/>
</dbReference>
<dbReference type="Pfam" id="PF02661">
    <property type="entry name" value="Fic"/>
    <property type="match status" value="1"/>
</dbReference>
<dbReference type="InterPro" id="IPR003812">
    <property type="entry name" value="Fido"/>
</dbReference>
<dbReference type="InterPro" id="IPR006440">
    <property type="entry name" value="Doc"/>
</dbReference>
<dbReference type="PIRSF" id="PIRSF018297">
    <property type="entry name" value="Doc"/>
    <property type="match status" value="1"/>
</dbReference>
<dbReference type="OrthoDB" id="9802752at2"/>
<dbReference type="RefSeq" id="WP_077277485.1">
    <property type="nucleotide sequence ID" value="NZ_MVBK01000010.1"/>
</dbReference>
<dbReference type="PANTHER" id="PTHR39426:SF1">
    <property type="entry name" value="HOMOLOGY TO DEATH-ON-CURING PROTEIN OF PHAGE P1"/>
    <property type="match status" value="1"/>
</dbReference>
<evidence type="ECO:0000313" key="3">
    <source>
        <dbReference type="Proteomes" id="UP000189462"/>
    </source>
</evidence>
<reference evidence="2 3" key="1">
    <citation type="submission" date="2017-02" db="EMBL/GenBank/DDBJ databases">
        <title>Genomic diversity within the haloalkaliphilic genus Thioalkalivibrio.</title>
        <authorList>
            <person name="Ahn A.-C."/>
            <person name="Meier-Kolthoff J."/>
            <person name="Overmars L."/>
            <person name="Richter M."/>
            <person name="Woyke T."/>
            <person name="Sorokin D.Y."/>
            <person name="Muyzer G."/>
        </authorList>
    </citation>
    <scope>NUCLEOTIDE SEQUENCE [LARGE SCALE GENOMIC DNA]</scope>
    <source>
        <strain evidence="2 3">ALJD</strain>
    </source>
</reference>
<proteinExistence type="predicted"/>
<evidence type="ECO:0000313" key="2">
    <source>
        <dbReference type="EMBL" id="OOG28135.1"/>
    </source>
</evidence>
<dbReference type="SUPFAM" id="SSF140931">
    <property type="entry name" value="Fic-like"/>
    <property type="match status" value="1"/>
</dbReference>
<name>A0A1V3NSQ2_9GAMM</name>
<evidence type="ECO:0000259" key="1">
    <source>
        <dbReference type="PROSITE" id="PS51459"/>
    </source>
</evidence>
<dbReference type="PANTHER" id="PTHR39426">
    <property type="entry name" value="HOMOLOGY TO DEATH-ON-CURING PROTEIN OF PHAGE P1"/>
    <property type="match status" value="1"/>
</dbReference>
<dbReference type="EMBL" id="MVBK01000010">
    <property type="protein sequence ID" value="OOG28135.1"/>
    <property type="molecule type" value="Genomic_DNA"/>
</dbReference>
<gene>
    <name evidence="2" type="ORF">B1C78_02150</name>
</gene>
<sequence>MKEPRWVTDSVVRAIHERVLADYGGESGIRDQGLLESALARPLQLHHYETPDLPELAAAYAAGIIRNHPFVDGNKRVGFLAAYVFLVCNGVTMKADEASAARAVWDLAAGQLSEAQFARWLRDNTGQDRKD</sequence>
<dbReference type="STRING" id="108003.B1C78_02150"/>
<organism evidence="2 3">
    <name type="scientific">Thioalkalivibrio denitrificans</name>
    <dbReference type="NCBI Taxonomy" id="108003"/>
    <lineage>
        <taxon>Bacteria</taxon>
        <taxon>Pseudomonadati</taxon>
        <taxon>Pseudomonadota</taxon>
        <taxon>Gammaproteobacteria</taxon>
        <taxon>Chromatiales</taxon>
        <taxon>Ectothiorhodospiraceae</taxon>
        <taxon>Thioalkalivibrio</taxon>
    </lineage>
</organism>
<keyword evidence="3" id="KW-1185">Reference proteome</keyword>
<dbReference type="GO" id="GO:0016301">
    <property type="term" value="F:kinase activity"/>
    <property type="evidence" value="ECO:0007669"/>
    <property type="project" value="InterPro"/>
</dbReference>
<dbReference type="NCBIfam" id="TIGR01550">
    <property type="entry name" value="DOC_P1"/>
    <property type="match status" value="1"/>
</dbReference>
<protein>
    <submittedName>
        <fullName evidence="2">Death-on-curing protein</fullName>
    </submittedName>
</protein>
<feature type="domain" description="Fido" evidence="1">
    <location>
        <begin position="7"/>
        <end position="123"/>
    </location>
</feature>
<dbReference type="AlphaFoldDB" id="A0A1V3NSQ2"/>